<evidence type="ECO:0000313" key="2">
    <source>
        <dbReference type="EMBL" id="AYO17721.1"/>
    </source>
</evidence>
<dbReference type="Proteomes" id="UP000390336">
    <property type="component" value="Chromosome 2"/>
</dbReference>
<dbReference type="EMBL" id="CP045860">
    <property type="protein sequence ID" value="QGH49825.1"/>
    <property type="molecule type" value="Genomic_DNA"/>
</dbReference>
<evidence type="ECO:0000313" key="4">
    <source>
        <dbReference type="Proteomes" id="UP000272136"/>
    </source>
</evidence>
<reference evidence="3" key="3">
    <citation type="submission" date="2019-11" db="EMBL/GenBank/DDBJ databases">
        <title>Complete genome sequence of Vibrio owensii SH-14 isolated from shrimp with acute hepatopancreatic necrosis diease.</title>
        <authorList>
            <person name="Liang X."/>
            <person name="Wang Y."/>
        </authorList>
    </citation>
    <scope>NUCLEOTIDE SEQUENCE</scope>
    <source>
        <strain evidence="3">SH14</strain>
    </source>
</reference>
<protein>
    <submittedName>
        <fullName evidence="3">Glycosyl transferase</fullName>
    </submittedName>
</protein>
<feature type="domain" description="Glycosyl transferase family 25" evidence="1">
    <location>
        <begin position="2"/>
        <end position="91"/>
    </location>
</feature>
<dbReference type="Proteomes" id="UP000272136">
    <property type="component" value="Chromosome 2"/>
</dbReference>
<proteinExistence type="predicted"/>
<accession>A0AAP9KCT9</accession>
<dbReference type="RefSeq" id="WP_054822205.1">
    <property type="nucleotide sequence ID" value="NZ_CP033138.1"/>
</dbReference>
<gene>
    <name evidence="3" type="ORF">APZ19_22285</name>
    <name evidence="2" type="ORF">D0812_25545</name>
</gene>
<reference evidence="3 5" key="1">
    <citation type="journal article" date="2015" name="Genome Announc.">
        <title>Draft Genome Sequence of Vibrio owensii Strain SH-14, Which Causes Shrimp Acute Hepatopancreatic Necrosis Disease.</title>
        <authorList>
            <person name="Liu L."/>
            <person name="Xiao J."/>
            <person name="Xia X."/>
            <person name="Pan Y."/>
            <person name="Yan S."/>
            <person name="Wang Y."/>
        </authorList>
    </citation>
    <scope>NUCLEOTIDE SEQUENCE [LARGE SCALE GENOMIC DNA]</scope>
    <source>
        <strain evidence="3 5">SH14</strain>
    </source>
</reference>
<dbReference type="AlphaFoldDB" id="A0AAP9KCT9"/>
<dbReference type="GO" id="GO:0016740">
    <property type="term" value="F:transferase activity"/>
    <property type="evidence" value="ECO:0007669"/>
    <property type="project" value="UniProtKB-KW"/>
</dbReference>
<organism evidence="3 5">
    <name type="scientific">Vibrio owensii</name>
    <dbReference type="NCBI Taxonomy" id="696485"/>
    <lineage>
        <taxon>Bacteria</taxon>
        <taxon>Pseudomonadati</taxon>
        <taxon>Pseudomonadota</taxon>
        <taxon>Gammaproteobacteria</taxon>
        <taxon>Vibrionales</taxon>
        <taxon>Vibrionaceae</taxon>
        <taxon>Vibrio</taxon>
    </lineage>
</organism>
<dbReference type="InterPro" id="IPR002654">
    <property type="entry name" value="Glyco_trans_25"/>
</dbReference>
<evidence type="ECO:0000313" key="3">
    <source>
        <dbReference type="EMBL" id="QGH49825.1"/>
    </source>
</evidence>
<dbReference type="Pfam" id="PF01755">
    <property type="entry name" value="Glyco_transf_25"/>
    <property type="match status" value="1"/>
</dbReference>
<evidence type="ECO:0000259" key="1">
    <source>
        <dbReference type="Pfam" id="PF01755"/>
    </source>
</evidence>
<dbReference type="EMBL" id="CP033138">
    <property type="protein sequence ID" value="AYO17721.1"/>
    <property type="molecule type" value="Genomic_DNA"/>
</dbReference>
<keyword evidence="4" id="KW-1185">Reference proteome</keyword>
<evidence type="ECO:0000313" key="5">
    <source>
        <dbReference type="Proteomes" id="UP000390336"/>
    </source>
</evidence>
<sequence>MKIFVITTGDEYRTNKIESYFKDIDFEFVYSKPYEELLLLEKEYESYSHKFRQKAIMAGEIGCFNSHMQAWDKVITLGEPAIIIEDNIEFLCDPSILLSDSVLREVNECGLVNFSNFSYNLNPGGKFKISDVKEKKPFPTICYGITPLRAEDLSYRAKKKPYALPIDKWLSIPKMCGVYGYISSIVVSKREASLKSIANQKKGKKTFNPLNGIKRISNKIKFKY</sequence>
<keyword evidence="3" id="KW-0808">Transferase</keyword>
<reference evidence="2 4" key="2">
    <citation type="submission" date="2018-10" db="EMBL/GenBank/DDBJ databases">
        <title>Whole Genome of Vibrio owensii strain 170502, isolated from Acute Hepatopancreatic Necrosis Disease (AHPND) shrimp.</title>
        <authorList>
            <person name="Yan M."/>
            <person name="Wang X."/>
            <person name="Wang Y."/>
        </authorList>
    </citation>
    <scope>NUCLEOTIDE SEQUENCE [LARGE SCALE GENOMIC DNA]</scope>
    <source>
        <strain evidence="2 4">1700302</strain>
    </source>
</reference>
<name>A0AAP9KCT9_9VIBR</name>